<comment type="caution">
    <text evidence="1">The sequence shown here is derived from an EMBL/GenBank/DDBJ whole genome shotgun (WGS) entry which is preliminary data.</text>
</comment>
<sequence>MSKLNDILDLQIELRNLIAPPNTDVSWSCFENVEDVLIAVDMLNQQLKLGEDEVISELKILNNLIEIVYTLAEIWLRTSSIDFIQLGSLSEVASNEALSLVRRHFQNFFH</sequence>
<gene>
    <name evidence="1" type="ORF">BC351_26705</name>
</gene>
<name>A0A1V4HK75_9BACL</name>
<evidence type="ECO:0000313" key="1">
    <source>
        <dbReference type="EMBL" id="OPH57001.1"/>
    </source>
</evidence>
<reference evidence="2" key="1">
    <citation type="submission" date="2016-07" db="EMBL/GenBank/DDBJ databases">
        <authorList>
            <person name="Florea S."/>
            <person name="Webb J.S."/>
            <person name="Jaromczyk J."/>
            <person name="Schardl C.L."/>
        </authorList>
    </citation>
    <scope>NUCLEOTIDE SEQUENCE [LARGE SCALE GENOMIC DNA]</scope>
    <source>
        <strain evidence="2">CY1</strain>
    </source>
</reference>
<keyword evidence="2" id="KW-1185">Reference proteome</keyword>
<protein>
    <submittedName>
        <fullName evidence="1">Uncharacterized protein</fullName>
    </submittedName>
</protein>
<dbReference type="AlphaFoldDB" id="A0A1V4HK75"/>
<organism evidence="1 2">
    <name type="scientific">Paenibacillus ferrarius</name>
    <dbReference type="NCBI Taxonomy" id="1469647"/>
    <lineage>
        <taxon>Bacteria</taxon>
        <taxon>Bacillati</taxon>
        <taxon>Bacillota</taxon>
        <taxon>Bacilli</taxon>
        <taxon>Bacillales</taxon>
        <taxon>Paenibacillaceae</taxon>
        <taxon>Paenibacillus</taxon>
    </lineage>
</organism>
<dbReference type="Proteomes" id="UP000190626">
    <property type="component" value="Unassembled WGS sequence"/>
</dbReference>
<proteinExistence type="predicted"/>
<accession>A0A1V4HK75</accession>
<evidence type="ECO:0000313" key="2">
    <source>
        <dbReference type="Proteomes" id="UP000190626"/>
    </source>
</evidence>
<dbReference type="EMBL" id="MBTG01000014">
    <property type="protein sequence ID" value="OPH57001.1"/>
    <property type="molecule type" value="Genomic_DNA"/>
</dbReference>
<dbReference type="RefSeq" id="WP_079413990.1">
    <property type="nucleotide sequence ID" value="NZ_MBTG01000014.1"/>
</dbReference>
<dbReference type="OrthoDB" id="2940203at2"/>